<feature type="transmembrane region" description="Helical" evidence="10">
    <location>
        <begin position="42"/>
        <end position="62"/>
    </location>
</feature>
<comment type="subcellular location">
    <subcellularLocation>
        <location evidence="1">Cell membrane</location>
        <topology evidence="1">Multi-pass membrane protein</topology>
    </subcellularLocation>
</comment>
<dbReference type="PANTHER" id="PTHR11795:SF371">
    <property type="entry name" value="HIGH-AFFINITY BRANCHED-CHAIN AMINO ACID TRANSPORT SYSTEM PERMEASE PROTEIN LIVH"/>
    <property type="match status" value="1"/>
</dbReference>
<comment type="caution">
    <text evidence="11">The sequence shown here is derived from an EMBL/GenBank/DDBJ whole genome shotgun (WGS) entry which is preliminary data.</text>
</comment>
<dbReference type="CDD" id="cd06582">
    <property type="entry name" value="TM_PBP1_LivH_like"/>
    <property type="match status" value="1"/>
</dbReference>
<dbReference type="InterPro" id="IPR052157">
    <property type="entry name" value="BCAA_transport_permease"/>
</dbReference>
<dbReference type="GO" id="GO:0005304">
    <property type="term" value="F:L-valine transmembrane transporter activity"/>
    <property type="evidence" value="ECO:0007669"/>
    <property type="project" value="TreeGrafter"/>
</dbReference>
<evidence type="ECO:0000256" key="5">
    <source>
        <dbReference type="ARBA" id="ARBA00022692"/>
    </source>
</evidence>
<feature type="transmembrane region" description="Helical" evidence="10">
    <location>
        <begin position="245"/>
        <end position="268"/>
    </location>
</feature>
<dbReference type="RefSeq" id="WP_150969553.1">
    <property type="nucleotide sequence ID" value="NZ_VZDO01000006.1"/>
</dbReference>
<keyword evidence="12" id="KW-1185">Reference proteome</keyword>
<sequence>MADFVQQLINGLTLGSIYGLIAIGYTMVFGIIGMVNFSHGDVFMVSAFFALIAFLVITTWLGVASIGLALIVVMVISMVLTSVLNWAIERVAYRPLRGSFRLAPLISAIGMSIVLSNFVQLAQGPRNKATPPMLNQNFPIWTGADGMTLFISLKQIVIWVVTAVLLAAFWYVVQKTALGRAQRACEQDRKMAGLLGINVDLTISLTFVMGAALAAVAGTLFLMYYGVVHFSDGFTPGVKAFTAAVLGGIGSLPGAVLGGILIGLIEVFWAQYVSADYQNVAAFSILIIVLIFMPQGILGRPEVEKV</sequence>
<dbReference type="GO" id="GO:0005886">
    <property type="term" value="C:plasma membrane"/>
    <property type="evidence" value="ECO:0007669"/>
    <property type="project" value="UniProtKB-SubCell"/>
</dbReference>
<dbReference type="EMBL" id="VZDO01000006">
    <property type="protein sequence ID" value="KAB0680097.1"/>
    <property type="molecule type" value="Genomic_DNA"/>
</dbReference>
<evidence type="ECO:0000256" key="4">
    <source>
        <dbReference type="ARBA" id="ARBA00022519"/>
    </source>
</evidence>
<keyword evidence="2" id="KW-0813">Transport</keyword>
<evidence type="ECO:0000256" key="10">
    <source>
        <dbReference type="SAM" id="Phobius"/>
    </source>
</evidence>
<feature type="transmembrane region" description="Helical" evidence="10">
    <location>
        <begin position="100"/>
        <end position="119"/>
    </location>
</feature>
<dbReference type="GO" id="GO:0015190">
    <property type="term" value="F:L-leucine transmembrane transporter activity"/>
    <property type="evidence" value="ECO:0007669"/>
    <property type="project" value="TreeGrafter"/>
</dbReference>
<feature type="transmembrane region" description="Helical" evidence="10">
    <location>
        <begin position="194"/>
        <end position="225"/>
    </location>
</feature>
<gene>
    <name evidence="11" type="ORF">F6X38_09830</name>
</gene>
<dbReference type="GO" id="GO:0015192">
    <property type="term" value="F:L-phenylalanine transmembrane transporter activity"/>
    <property type="evidence" value="ECO:0007669"/>
    <property type="project" value="TreeGrafter"/>
</dbReference>
<organism evidence="11 12">
    <name type="scientific">Plantimonas leprariae</name>
    <dbReference type="NCBI Taxonomy" id="2615207"/>
    <lineage>
        <taxon>Bacteria</taxon>
        <taxon>Pseudomonadati</taxon>
        <taxon>Pseudomonadota</taxon>
        <taxon>Alphaproteobacteria</taxon>
        <taxon>Hyphomicrobiales</taxon>
        <taxon>Aurantimonadaceae</taxon>
        <taxon>Plantimonas</taxon>
    </lineage>
</organism>
<keyword evidence="3" id="KW-1003">Cell membrane</keyword>
<evidence type="ECO:0000256" key="2">
    <source>
        <dbReference type="ARBA" id="ARBA00022448"/>
    </source>
</evidence>
<evidence type="ECO:0000256" key="6">
    <source>
        <dbReference type="ARBA" id="ARBA00022970"/>
    </source>
</evidence>
<feature type="transmembrane region" description="Helical" evidence="10">
    <location>
        <begin position="156"/>
        <end position="173"/>
    </location>
</feature>
<dbReference type="GO" id="GO:1903806">
    <property type="term" value="P:L-isoleucine import across plasma membrane"/>
    <property type="evidence" value="ECO:0007669"/>
    <property type="project" value="TreeGrafter"/>
</dbReference>
<accession>A0A7V7PQ26</accession>
<evidence type="ECO:0000256" key="7">
    <source>
        <dbReference type="ARBA" id="ARBA00022989"/>
    </source>
</evidence>
<name>A0A7V7PQ26_9HYPH</name>
<dbReference type="Proteomes" id="UP000432089">
    <property type="component" value="Unassembled WGS sequence"/>
</dbReference>
<keyword evidence="7 10" id="KW-1133">Transmembrane helix</keyword>
<dbReference type="Pfam" id="PF02653">
    <property type="entry name" value="BPD_transp_2"/>
    <property type="match status" value="1"/>
</dbReference>
<evidence type="ECO:0000256" key="9">
    <source>
        <dbReference type="ARBA" id="ARBA00037998"/>
    </source>
</evidence>
<keyword evidence="8 10" id="KW-0472">Membrane</keyword>
<proteinExistence type="inferred from homology"/>
<reference evidence="11 12" key="1">
    <citation type="submission" date="2019-09" db="EMBL/GenBank/DDBJ databases">
        <title>YIM 132180 draft genome.</title>
        <authorList>
            <person name="Zhang K."/>
        </authorList>
    </citation>
    <scope>NUCLEOTIDE SEQUENCE [LARGE SCALE GENOMIC DNA]</scope>
    <source>
        <strain evidence="11 12">YIM 132180</strain>
    </source>
</reference>
<feature type="transmembrane region" description="Helical" evidence="10">
    <location>
        <begin position="280"/>
        <end position="298"/>
    </location>
</feature>
<protein>
    <submittedName>
        <fullName evidence="11">Branched-chain amino acid ABC transporter permease LivH</fullName>
    </submittedName>
</protein>
<dbReference type="AlphaFoldDB" id="A0A7V7PQ26"/>
<evidence type="ECO:0000256" key="8">
    <source>
        <dbReference type="ARBA" id="ARBA00023136"/>
    </source>
</evidence>
<dbReference type="PANTHER" id="PTHR11795">
    <property type="entry name" value="BRANCHED-CHAIN AMINO ACID TRANSPORT SYSTEM PERMEASE PROTEIN LIVH"/>
    <property type="match status" value="1"/>
</dbReference>
<comment type="similarity">
    <text evidence="9">Belongs to the binding-protein-dependent transport system permease family. LivHM subfamily.</text>
</comment>
<evidence type="ECO:0000313" key="12">
    <source>
        <dbReference type="Proteomes" id="UP000432089"/>
    </source>
</evidence>
<keyword evidence="4" id="KW-0997">Cell inner membrane</keyword>
<evidence type="ECO:0000313" key="11">
    <source>
        <dbReference type="EMBL" id="KAB0680097.1"/>
    </source>
</evidence>
<dbReference type="GO" id="GO:0042941">
    <property type="term" value="P:D-alanine transmembrane transport"/>
    <property type="evidence" value="ECO:0007669"/>
    <property type="project" value="TreeGrafter"/>
</dbReference>
<keyword evidence="6" id="KW-0029">Amino-acid transport</keyword>
<feature type="transmembrane region" description="Helical" evidence="10">
    <location>
        <begin position="68"/>
        <end position="88"/>
    </location>
</feature>
<keyword evidence="5 10" id="KW-0812">Transmembrane</keyword>
<evidence type="ECO:0000256" key="1">
    <source>
        <dbReference type="ARBA" id="ARBA00004651"/>
    </source>
</evidence>
<dbReference type="InterPro" id="IPR001851">
    <property type="entry name" value="ABC_transp_permease"/>
</dbReference>
<dbReference type="GO" id="GO:0015188">
    <property type="term" value="F:L-isoleucine transmembrane transporter activity"/>
    <property type="evidence" value="ECO:0007669"/>
    <property type="project" value="TreeGrafter"/>
</dbReference>
<feature type="transmembrane region" description="Helical" evidence="10">
    <location>
        <begin position="12"/>
        <end position="35"/>
    </location>
</feature>
<dbReference type="GO" id="GO:0015808">
    <property type="term" value="P:L-alanine transport"/>
    <property type="evidence" value="ECO:0007669"/>
    <property type="project" value="TreeGrafter"/>
</dbReference>
<evidence type="ECO:0000256" key="3">
    <source>
        <dbReference type="ARBA" id="ARBA00022475"/>
    </source>
</evidence>